<name>A0A084IPA0_SALHC</name>
<dbReference type="Proteomes" id="UP000028302">
    <property type="component" value="Unassembled WGS sequence"/>
</dbReference>
<keyword evidence="1 4" id="KW-0547">Nucleotide-binding</keyword>
<evidence type="ECO:0000313" key="8">
    <source>
        <dbReference type="Proteomes" id="UP000028302"/>
    </source>
</evidence>
<dbReference type="Gene3D" id="3.40.50.300">
    <property type="entry name" value="P-loop containing nucleotide triphosphate hydrolases"/>
    <property type="match status" value="1"/>
</dbReference>
<feature type="binding site" evidence="4">
    <location>
        <begin position="60"/>
        <end position="63"/>
    </location>
    <ligand>
        <name>GTP</name>
        <dbReference type="ChEBI" id="CHEBI:37565"/>
    </ligand>
</feature>
<evidence type="ECO:0000256" key="2">
    <source>
        <dbReference type="ARBA" id="ARBA00022840"/>
    </source>
</evidence>
<dbReference type="RefSeq" id="WP_037334844.1">
    <property type="nucleotide sequence ID" value="NZ_APNK01000004.1"/>
</dbReference>
<dbReference type="HAMAP" id="MF_00636">
    <property type="entry name" value="RapZ_like"/>
    <property type="match status" value="1"/>
</dbReference>
<proteinExistence type="inferred from homology"/>
<dbReference type="OrthoDB" id="9784461at2"/>
<evidence type="ECO:0000256" key="1">
    <source>
        <dbReference type="ARBA" id="ARBA00022741"/>
    </source>
</evidence>
<dbReference type="InterPro" id="IPR053931">
    <property type="entry name" value="RapZ_C"/>
</dbReference>
<dbReference type="GO" id="GO:0005524">
    <property type="term" value="F:ATP binding"/>
    <property type="evidence" value="ECO:0007669"/>
    <property type="project" value="UniProtKB-UniRule"/>
</dbReference>
<evidence type="ECO:0000259" key="6">
    <source>
        <dbReference type="Pfam" id="PF22740"/>
    </source>
</evidence>
<dbReference type="GO" id="GO:0005525">
    <property type="term" value="F:GTP binding"/>
    <property type="evidence" value="ECO:0007669"/>
    <property type="project" value="UniProtKB-UniRule"/>
</dbReference>
<accession>A0A084IPA0</accession>
<comment type="caution">
    <text evidence="7">The sequence shown here is derived from an EMBL/GenBank/DDBJ whole genome shotgun (WGS) entry which is preliminary data.</text>
</comment>
<sequence>MRLIVVSGLAGAGKSVALNMLEDLGYYCIDNLPLGLLREVSADTLRRQGLDFDRLAIGVDSRARQTEIAEFSERIDALRSDDLDIEIIYLYADEDTILRRYSETRRKHPLSNDQRSLIDAVALDTELTQPIASKADISIDTSRLNIHQLRDIIRNRVEGSSSGELSILVQSFGFKYGLPPAVDFVFDVRCLPNPHWVPELRALTGQDAAVAEHLAAQPATHEMRDDIVRFLTRWLPDFAREDRTYITVAIGCTGGKHRSVYLAEQITEHLRRQYANVLVRHNELH</sequence>
<feature type="domain" description="RapZ C-terminal" evidence="6">
    <location>
        <begin position="166"/>
        <end position="284"/>
    </location>
</feature>
<dbReference type="PIRSF" id="PIRSF005052">
    <property type="entry name" value="P-loopkin"/>
    <property type="match status" value="1"/>
</dbReference>
<keyword evidence="3 4" id="KW-0342">GTP-binding</keyword>
<dbReference type="InterPro" id="IPR027417">
    <property type="entry name" value="P-loop_NTPase"/>
</dbReference>
<dbReference type="PATRIC" id="fig|1304275.5.peg.995"/>
<organism evidence="7 8">
    <name type="scientific">Salinisphaera hydrothermalis (strain C41B8)</name>
    <dbReference type="NCBI Taxonomy" id="1304275"/>
    <lineage>
        <taxon>Bacteria</taxon>
        <taxon>Pseudomonadati</taxon>
        <taxon>Pseudomonadota</taxon>
        <taxon>Gammaproteobacteria</taxon>
        <taxon>Salinisphaerales</taxon>
        <taxon>Salinisphaeraceae</taxon>
        <taxon>Salinisphaera</taxon>
    </lineage>
</organism>
<evidence type="ECO:0000259" key="5">
    <source>
        <dbReference type="Pfam" id="PF03668"/>
    </source>
</evidence>
<dbReference type="InterPro" id="IPR005337">
    <property type="entry name" value="RapZ-like"/>
</dbReference>
<dbReference type="Pfam" id="PF03668">
    <property type="entry name" value="RapZ-like_N"/>
    <property type="match status" value="1"/>
</dbReference>
<dbReference type="AlphaFoldDB" id="A0A084IPA0"/>
<dbReference type="PANTHER" id="PTHR30448">
    <property type="entry name" value="RNASE ADAPTER PROTEIN RAPZ"/>
    <property type="match status" value="1"/>
</dbReference>
<keyword evidence="2 4" id="KW-0067">ATP-binding</keyword>
<dbReference type="Pfam" id="PF22740">
    <property type="entry name" value="PapZ_C"/>
    <property type="match status" value="1"/>
</dbReference>
<dbReference type="PANTHER" id="PTHR30448:SF0">
    <property type="entry name" value="RNASE ADAPTER PROTEIN RAPZ"/>
    <property type="match status" value="1"/>
</dbReference>
<gene>
    <name evidence="7" type="ORF">C41B8_04861</name>
</gene>
<reference evidence="7 8" key="1">
    <citation type="submission" date="2013-03" db="EMBL/GenBank/DDBJ databases">
        <title>Salinisphaera hydrothermalis C41B8 Genome Sequencing.</title>
        <authorList>
            <person name="Li C."/>
            <person name="Lai Q."/>
            <person name="Shao Z."/>
        </authorList>
    </citation>
    <scope>NUCLEOTIDE SEQUENCE [LARGE SCALE GENOMIC DNA]</scope>
    <source>
        <strain evidence="7 8">C41B8</strain>
    </source>
</reference>
<evidence type="ECO:0000256" key="3">
    <source>
        <dbReference type="ARBA" id="ARBA00023134"/>
    </source>
</evidence>
<keyword evidence="8" id="KW-1185">Reference proteome</keyword>
<feature type="domain" description="RapZ-like N-terminal" evidence="5">
    <location>
        <begin position="1"/>
        <end position="160"/>
    </location>
</feature>
<dbReference type="EMBL" id="APNK01000004">
    <property type="protein sequence ID" value="KEZ78534.1"/>
    <property type="molecule type" value="Genomic_DNA"/>
</dbReference>
<evidence type="ECO:0000313" key="7">
    <source>
        <dbReference type="EMBL" id="KEZ78534.1"/>
    </source>
</evidence>
<evidence type="ECO:0000256" key="4">
    <source>
        <dbReference type="HAMAP-Rule" id="MF_00636"/>
    </source>
</evidence>
<dbReference type="STRING" id="1304275.C41B8_04861"/>
<feature type="binding site" evidence="4">
    <location>
        <begin position="8"/>
        <end position="15"/>
    </location>
    <ligand>
        <name>ATP</name>
        <dbReference type="ChEBI" id="CHEBI:30616"/>
    </ligand>
</feature>
<dbReference type="eggNOG" id="COG1660">
    <property type="taxonomic scope" value="Bacteria"/>
</dbReference>
<dbReference type="NCBIfam" id="NF003828">
    <property type="entry name" value="PRK05416.1"/>
    <property type="match status" value="1"/>
</dbReference>
<dbReference type="InterPro" id="IPR053930">
    <property type="entry name" value="RapZ-like_N"/>
</dbReference>
<protein>
    <submittedName>
        <fullName evidence="7">GlmZ(SRNA)-inactivating NTPase</fullName>
    </submittedName>
</protein>
<dbReference type="SUPFAM" id="SSF52540">
    <property type="entry name" value="P-loop containing nucleoside triphosphate hydrolases"/>
    <property type="match status" value="1"/>
</dbReference>